<keyword evidence="8 15" id="KW-0489">Methyltransferase</keyword>
<dbReference type="AlphaFoldDB" id="A0A6I2GC00"/>
<evidence type="ECO:0000259" key="18">
    <source>
        <dbReference type="Pfam" id="PF01746"/>
    </source>
</evidence>
<keyword evidence="11 15" id="KW-0819">tRNA processing</keyword>
<dbReference type="PANTHER" id="PTHR46417:SF1">
    <property type="entry name" value="TRNA (GUANINE-N(1)-)-METHYLTRANSFERASE"/>
    <property type="match status" value="1"/>
</dbReference>
<dbReference type="NCBIfam" id="TIGR00088">
    <property type="entry name" value="trmD"/>
    <property type="match status" value="1"/>
</dbReference>
<dbReference type="GO" id="GO:0005829">
    <property type="term" value="C:cytosol"/>
    <property type="evidence" value="ECO:0007669"/>
    <property type="project" value="TreeGrafter"/>
</dbReference>
<dbReference type="HAMAP" id="MF_00605">
    <property type="entry name" value="TrmD"/>
    <property type="match status" value="1"/>
</dbReference>
<comment type="caution">
    <text evidence="20">The sequence shown here is derived from an EMBL/GenBank/DDBJ whole genome shotgun (WGS) entry which is preliminary data.</text>
</comment>
<evidence type="ECO:0000256" key="4">
    <source>
        <dbReference type="ARBA" id="ARBA00011738"/>
    </source>
</evidence>
<comment type="function">
    <text evidence="1 15 17">Specifically methylates guanosine-37 in various tRNAs.</text>
</comment>
<evidence type="ECO:0000256" key="16">
    <source>
        <dbReference type="PIRSR" id="PIRSR000386-1"/>
    </source>
</evidence>
<dbReference type="Proteomes" id="UP000430975">
    <property type="component" value="Unassembled WGS sequence"/>
</dbReference>
<evidence type="ECO:0000313" key="21">
    <source>
        <dbReference type="EMBL" id="MRJ48087.1"/>
    </source>
</evidence>
<dbReference type="EMBL" id="WJQS01000004">
    <property type="protein sequence ID" value="MRI85307.1"/>
    <property type="molecule type" value="Genomic_DNA"/>
</dbReference>
<keyword evidence="7 15" id="KW-0963">Cytoplasm</keyword>
<evidence type="ECO:0000256" key="10">
    <source>
        <dbReference type="ARBA" id="ARBA00022691"/>
    </source>
</evidence>
<dbReference type="PIRSF" id="PIRSF000386">
    <property type="entry name" value="tRNA_mtase"/>
    <property type="match status" value="1"/>
</dbReference>
<dbReference type="EMBL" id="WJQR01000004">
    <property type="protein sequence ID" value="MRI81316.1"/>
    <property type="molecule type" value="Genomic_DNA"/>
</dbReference>
<evidence type="ECO:0000256" key="3">
    <source>
        <dbReference type="ARBA" id="ARBA00007630"/>
    </source>
</evidence>
<comment type="subcellular location">
    <subcellularLocation>
        <location evidence="2 15 17">Cytoplasm</location>
    </subcellularLocation>
</comment>
<evidence type="ECO:0000256" key="1">
    <source>
        <dbReference type="ARBA" id="ARBA00002634"/>
    </source>
</evidence>
<evidence type="ECO:0000313" key="22">
    <source>
        <dbReference type="Proteomes" id="UP000430975"/>
    </source>
</evidence>
<feature type="binding site" evidence="15 16">
    <location>
        <position position="110"/>
    </location>
    <ligand>
        <name>S-adenosyl-L-methionine</name>
        <dbReference type="ChEBI" id="CHEBI:59789"/>
    </ligand>
</feature>
<evidence type="ECO:0000256" key="2">
    <source>
        <dbReference type="ARBA" id="ARBA00004496"/>
    </source>
</evidence>
<dbReference type="FunFam" id="1.10.1270.20:FF:000001">
    <property type="entry name" value="tRNA (guanine-N(1)-)-methyltransferase"/>
    <property type="match status" value="1"/>
</dbReference>
<evidence type="ECO:0000256" key="6">
    <source>
        <dbReference type="ARBA" id="ARBA00014679"/>
    </source>
</evidence>
<evidence type="ECO:0000313" key="19">
    <source>
        <dbReference type="EMBL" id="MRI81316.1"/>
    </source>
</evidence>
<dbReference type="GO" id="GO:0052906">
    <property type="term" value="F:tRNA (guanine(37)-N1)-methyltransferase activity"/>
    <property type="evidence" value="ECO:0007669"/>
    <property type="project" value="UniProtKB-UniRule"/>
</dbReference>
<dbReference type="Gene3D" id="3.40.1280.10">
    <property type="match status" value="1"/>
</dbReference>
<evidence type="ECO:0000313" key="23">
    <source>
        <dbReference type="Proteomes" id="UP000440066"/>
    </source>
</evidence>
<dbReference type="NCBIfam" id="NF000648">
    <property type="entry name" value="PRK00026.1"/>
    <property type="match status" value="1"/>
</dbReference>
<evidence type="ECO:0000256" key="17">
    <source>
        <dbReference type="RuleBase" id="RU003464"/>
    </source>
</evidence>
<evidence type="ECO:0000256" key="5">
    <source>
        <dbReference type="ARBA" id="ARBA00012807"/>
    </source>
</evidence>
<dbReference type="InterPro" id="IPR029026">
    <property type="entry name" value="tRNA_m1G_MTases_N"/>
</dbReference>
<dbReference type="Pfam" id="PF01746">
    <property type="entry name" value="tRNA_m1G_MT"/>
    <property type="match status" value="1"/>
</dbReference>
<protein>
    <recommendedName>
        <fullName evidence="6 15">tRNA (guanine-N(1)-)-methyltransferase</fullName>
        <ecNumber evidence="5 15">2.1.1.228</ecNumber>
    </recommendedName>
    <alternativeName>
        <fullName evidence="12 15">M1G-methyltransferase</fullName>
    </alternativeName>
    <alternativeName>
        <fullName evidence="13 15">tRNA [GM37] methyltransferase</fullName>
    </alternativeName>
</protein>
<sequence>MKIDVLTLFPDMFGPMNQSLMGSAQEKGIIEFQTHDFRQFAVNKHGHVDDYPYGGGAGMLLQVQPIVQTLESIQPAEDARIILMDPTGVPFSQEIAQEWSSASQLVFICGHYEGFDERVRSYVTDEVSLGDYVLTNGELPTMVMVDATVRLIPEVVGNADSIVNESHQNNLLEQPQYTRPREFRGQEVPEVLLSGHHENIEIWKRREAIRRTWERRPDLLEKADLAPEELQWLESIKKETSE</sequence>
<dbReference type="SUPFAM" id="SSF75217">
    <property type="entry name" value="alpha/beta knot"/>
    <property type="match status" value="1"/>
</dbReference>
<dbReference type="InterPro" id="IPR016009">
    <property type="entry name" value="tRNA_MeTrfase_TRMD/TRM10"/>
</dbReference>
<evidence type="ECO:0000256" key="15">
    <source>
        <dbReference type="HAMAP-Rule" id="MF_00605"/>
    </source>
</evidence>
<keyword evidence="22" id="KW-1185">Reference proteome</keyword>
<feature type="binding site" evidence="15 16">
    <location>
        <begin position="129"/>
        <end position="134"/>
    </location>
    <ligand>
        <name>S-adenosyl-L-methionine</name>
        <dbReference type="ChEBI" id="CHEBI:59789"/>
    </ligand>
</feature>
<keyword evidence="9 15" id="KW-0808">Transferase</keyword>
<comment type="similarity">
    <text evidence="3 15 17">Belongs to the RNA methyltransferase TrmD family.</text>
</comment>
<evidence type="ECO:0000256" key="14">
    <source>
        <dbReference type="ARBA" id="ARBA00047783"/>
    </source>
</evidence>
<dbReference type="EMBL" id="WJQT01000019">
    <property type="protein sequence ID" value="MRJ48087.1"/>
    <property type="molecule type" value="Genomic_DNA"/>
</dbReference>
<dbReference type="Proteomes" id="UP000440066">
    <property type="component" value="Unassembled WGS sequence"/>
</dbReference>
<accession>A0A6I2GC00</accession>
<evidence type="ECO:0000256" key="8">
    <source>
        <dbReference type="ARBA" id="ARBA00022603"/>
    </source>
</evidence>
<dbReference type="Proteomes" id="UP000469870">
    <property type="component" value="Unassembled WGS sequence"/>
</dbReference>
<evidence type="ECO:0000256" key="11">
    <source>
        <dbReference type="ARBA" id="ARBA00022694"/>
    </source>
</evidence>
<proteinExistence type="inferred from homology"/>
<dbReference type="PANTHER" id="PTHR46417">
    <property type="entry name" value="TRNA (GUANINE-N(1)-)-METHYLTRANSFERASE"/>
    <property type="match status" value="1"/>
</dbReference>
<dbReference type="GO" id="GO:0002939">
    <property type="term" value="P:tRNA N1-guanine methylation"/>
    <property type="evidence" value="ECO:0007669"/>
    <property type="project" value="TreeGrafter"/>
</dbReference>
<keyword evidence="10 15" id="KW-0949">S-adenosyl-L-methionine</keyword>
<dbReference type="InterPro" id="IPR029028">
    <property type="entry name" value="Alpha/beta_knot_MTases"/>
</dbReference>
<dbReference type="Gene3D" id="1.10.1270.20">
    <property type="entry name" value="tRNA(m1g37)methyltransferase, domain 2"/>
    <property type="match status" value="1"/>
</dbReference>
<dbReference type="InterPro" id="IPR002649">
    <property type="entry name" value="tRNA_m1G_MeTrfase_TrmD"/>
</dbReference>
<dbReference type="InterPro" id="IPR023148">
    <property type="entry name" value="tRNA_m1G_MeTrfase_C_sf"/>
</dbReference>
<dbReference type="RefSeq" id="WP_153833147.1">
    <property type="nucleotide sequence ID" value="NZ_WJQR01000004.1"/>
</dbReference>
<comment type="subunit">
    <text evidence="4 15 17">Homodimer.</text>
</comment>
<evidence type="ECO:0000256" key="13">
    <source>
        <dbReference type="ARBA" id="ARBA00033392"/>
    </source>
</evidence>
<dbReference type="EC" id="2.1.1.228" evidence="5 15"/>
<evidence type="ECO:0000313" key="20">
    <source>
        <dbReference type="EMBL" id="MRI85307.1"/>
    </source>
</evidence>
<organism evidence="20 22">
    <name type="scientific">Fundicoccus ignavus</name>
    <dbReference type="NCBI Taxonomy" id="2664442"/>
    <lineage>
        <taxon>Bacteria</taxon>
        <taxon>Bacillati</taxon>
        <taxon>Bacillota</taxon>
        <taxon>Bacilli</taxon>
        <taxon>Lactobacillales</taxon>
        <taxon>Aerococcaceae</taxon>
        <taxon>Fundicoccus</taxon>
    </lineage>
</organism>
<reference evidence="21 23" key="1">
    <citation type="submission" date="2019-11" db="EMBL/GenBank/DDBJ databases">
        <title>Characterisation of Fundicoccus ignavus gen. nov. sp. nov., a novel genus of the family Aerococcaceae from bulk tank milk.</title>
        <authorList>
            <person name="Siebert A."/>
            <person name="Huptas C."/>
            <person name="Wenning M."/>
            <person name="Scherer S."/>
            <person name="Doll E.V."/>
        </authorList>
    </citation>
    <scope>NUCLEOTIDE SEQUENCE [LARGE SCALE GENOMIC DNA]</scope>
    <source>
        <strain evidence="21 23">DSM 109652</strain>
    </source>
</reference>
<comment type="catalytic activity">
    <reaction evidence="14 15 17">
        <text>guanosine(37) in tRNA + S-adenosyl-L-methionine = N(1)-methylguanosine(37) in tRNA + S-adenosyl-L-homocysteine + H(+)</text>
        <dbReference type="Rhea" id="RHEA:36899"/>
        <dbReference type="Rhea" id="RHEA-COMP:10145"/>
        <dbReference type="Rhea" id="RHEA-COMP:10147"/>
        <dbReference type="ChEBI" id="CHEBI:15378"/>
        <dbReference type="ChEBI" id="CHEBI:57856"/>
        <dbReference type="ChEBI" id="CHEBI:59789"/>
        <dbReference type="ChEBI" id="CHEBI:73542"/>
        <dbReference type="ChEBI" id="CHEBI:74269"/>
        <dbReference type="EC" id="2.1.1.228"/>
    </reaction>
</comment>
<feature type="domain" description="tRNA methyltransferase TRMD/TRM10-type" evidence="18">
    <location>
        <begin position="1"/>
        <end position="222"/>
    </location>
</feature>
<reference evidence="22 24" key="2">
    <citation type="submission" date="2019-11" db="EMBL/GenBank/DDBJ databases">
        <title>Characterisation of Fundicoccus ignavus gen. nov. sp. nov., a novel genus of the family Aerococcaceae isolated from bulk tank milk.</title>
        <authorList>
            <person name="Siebert A."/>
            <person name="Huptas C."/>
            <person name="Wenning M."/>
            <person name="Scherer S."/>
            <person name="Doll E.V."/>
        </authorList>
    </citation>
    <scope>NUCLEOTIDE SEQUENCE [LARGE SCALE GENOMIC DNA]</scope>
    <source>
        <strain evidence="19 24">DSM 109653</strain>
        <strain evidence="20 22">WS4759</strain>
    </source>
</reference>
<evidence type="ECO:0000313" key="24">
    <source>
        <dbReference type="Proteomes" id="UP000469870"/>
    </source>
</evidence>
<evidence type="ECO:0000256" key="9">
    <source>
        <dbReference type="ARBA" id="ARBA00022679"/>
    </source>
</evidence>
<dbReference type="CDD" id="cd18080">
    <property type="entry name" value="TrmD-like"/>
    <property type="match status" value="1"/>
</dbReference>
<name>A0A6I2GC00_9LACT</name>
<evidence type="ECO:0000256" key="12">
    <source>
        <dbReference type="ARBA" id="ARBA00029736"/>
    </source>
</evidence>
<gene>
    <name evidence="15 20" type="primary">trmD</name>
    <name evidence="21" type="ORF">GF867_10970</name>
    <name evidence="20" type="ORF">GIY09_05380</name>
    <name evidence="19" type="ORF">GIY11_04725</name>
</gene>
<evidence type="ECO:0000256" key="7">
    <source>
        <dbReference type="ARBA" id="ARBA00022490"/>
    </source>
</evidence>
<dbReference type="FunFam" id="3.40.1280.10:FF:000001">
    <property type="entry name" value="tRNA (guanine-N(1)-)-methyltransferase"/>
    <property type="match status" value="1"/>
</dbReference>